<name>A0ABQ2K4F7_9ACTN</name>
<dbReference type="InterPro" id="IPR009057">
    <property type="entry name" value="Homeodomain-like_sf"/>
</dbReference>
<evidence type="ECO:0000313" key="7">
    <source>
        <dbReference type="Proteomes" id="UP000600080"/>
    </source>
</evidence>
<accession>A0ABQ2K4F7</accession>
<dbReference type="EMBL" id="BMND01000048">
    <property type="protein sequence ID" value="GGN62772.1"/>
    <property type="molecule type" value="Genomic_DNA"/>
</dbReference>
<gene>
    <name evidence="6" type="ORF">GCM10012285_63160</name>
</gene>
<dbReference type="InterPro" id="IPR001647">
    <property type="entry name" value="HTH_TetR"/>
</dbReference>
<dbReference type="GeneID" id="301551985"/>
<keyword evidence="2 4" id="KW-0238">DNA-binding</keyword>
<dbReference type="Gene3D" id="1.10.10.60">
    <property type="entry name" value="Homeodomain-like"/>
    <property type="match status" value="1"/>
</dbReference>
<proteinExistence type="predicted"/>
<dbReference type="Pfam" id="PF16925">
    <property type="entry name" value="TetR_C_13"/>
    <property type="match status" value="1"/>
</dbReference>
<reference evidence="7" key="1">
    <citation type="journal article" date="2019" name="Int. J. Syst. Evol. Microbiol.">
        <title>The Global Catalogue of Microorganisms (GCM) 10K type strain sequencing project: providing services to taxonomists for standard genome sequencing and annotation.</title>
        <authorList>
            <consortium name="The Broad Institute Genomics Platform"/>
            <consortium name="The Broad Institute Genome Sequencing Center for Infectious Disease"/>
            <person name="Wu L."/>
            <person name="Ma J."/>
        </authorList>
    </citation>
    <scope>NUCLEOTIDE SEQUENCE [LARGE SCALE GENOMIC DNA]</scope>
    <source>
        <strain evidence="7">CGMCC 4.7323</strain>
    </source>
</reference>
<dbReference type="PROSITE" id="PS50977">
    <property type="entry name" value="HTH_TETR_2"/>
    <property type="match status" value="1"/>
</dbReference>
<evidence type="ECO:0000256" key="3">
    <source>
        <dbReference type="ARBA" id="ARBA00023163"/>
    </source>
</evidence>
<evidence type="ECO:0000259" key="5">
    <source>
        <dbReference type="PROSITE" id="PS50977"/>
    </source>
</evidence>
<sequence>MAGRKQFDVDEAVRRAMAVFWQRGYADTSLDLLGAATGLGRGSLYGTFGGKDSLFRRCLDRYAATYGDRYDRALTSHPDDPGRAIEAFFDVTLDRLADRSVPDGCLLAQSATQSATLHPETRSHVQALLADQRARVRAALTTPGADSRALDDLATYVVAVTQSLAVLSRAGTPLPDLRAVTRLARTTVSTALAQANTGHATT</sequence>
<keyword evidence="7" id="KW-1185">Reference proteome</keyword>
<dbReference type="Gene3D" id="1.10.357.10">
    <property type="entry name" value="Tetracycline Repressor, domain 2"/>
    <property type="match status" value="1"/>
</dbReference>
<dbReference type="Pfam" id="PF00440">
    <property type="entry name" value="TetR_N"/>
    <property type="match status" value="1"/>
</dbReference>
<dbReference type="InterPro" id="IPR011075">
    <property type="entry name" value="TetR_C"/>
</dbReference>
<organism evidence="6 7">
    <name type="scientific">Streptomyces kronopolitis</name>
    <dbReference type="NCBI Taxonomy" id="1612435"/>
    <lineage>
        <taxon>Bacteria</taxon>
        <taxon>Bacillati</taxon>
        <taxon>Actinomycetota</taxon>
        <taxon>Actinomycetes</taxon>
        <taxon>Kitasatosporales</taxon>
        <taxon>Streptomycetaceae</taxon>
        <taxon>Streptomyces</taxon>
    </lineage>
</organism>
<dbReference type="SUPFAM" id="SSF48498">
    <property type="entry name" value="Tetracyclin repressor-like, C-terminal domain"/>
    <property type="match status" value="1"/>
</dbReference>
<keyword evidence="3" id="KW-0804">Transcription</keyword>
<evidence type="ECO:0000313" key="6">
    <source>
        <dbReference type="EMBL" id="GGN62772.1"/>
    </source>
</evidence>
<dbReference type="InterPro" id="IPR036271">
    <property type="entry name" value="Tet_transcr_reg_TetR-rel_C_sf"/>
</dbReference>
<dbReference type="PANTHER" id="PTHR47506:SF1">
    <property type="entry name" value="HTH-TYPE TRANSCRIPTIONAL REGULATOR YJDC"/>
    <property type="match status" value="1"/>
</dbReference>
<feature type="DNA-binding region" description="H-T-H motif" evidence="4">
    <location>
        <begin position="29"/>
        <end position="48"/>
    </location>
</feature>
<comment type="caution">
    <text evidence="6">The sequence shown here is derived from an EMBL/GenBank/DDBJ whole genome shotgun (WGS) entry which is preliminary data.</text>
</comment>
<protein>
    <submittedName>
        <fullName evidence="6">TetR family transcriptional regulator</fullName>
    </submittedName>
</protein>
<evidence type="ECO:0000256" key="4">
    <source>
        <dbReference type="PROSITE-ProRule" id="PRU00335"/>
    </source>
</evidence>
<dbReference type="Proteomes" id="UP000600080">
    <property type="component" value="Unassembled WGS sequence"/>
</dbReference>
<dbReference type="RefSeq" id="WP_189103937.1">
    <property type="nucleotide sequence ID" value="NZ_BMND01000048.1"/>
</dbReference>
<dbReference type="SUPFAM" id="SSF46689">
    <property type="entry name" value="Homeodomain-like"/>
    <property type="match status" value="1"/>
</dbReference>
<evidence type="ECO:0000256" key="2">
    <source>
        <dbReference type="ARBA" id="ARBA00023125"/>
    </source>
</evidence>
<evidence type="ECO:0000256" key="1">
    <source>
        <dbReference type="ARBA" id="ARBA00023015"/>
    </source>
</evidence>
<keyword evidence="1" id="KW-0805">Transcription regulation</keyword>
<dbReference type="PANTHER" id="PTHR47506">
    <property type="entry name" value="TRANSCRIPTIONAL REGULATORY PROTEIN"/>
    <property type="match status" value="1"/>
</dbReference>
<feature type="domain" description="HTH tetR-type" evidence="5">
    <location>
        <begin position="6"/>
        <end position="66"/>
    </location>
</feature>